<keyword evidence="1" id="KW-0472">Membrane</keyword>
<organism evidence="2 3">
    <name type="scientific">Afipia carboxidovorans (strain ATCC 49405 / DSM 1227 / KCTC 32145 / OM5)</name>
    <name type="common">Oligotropha carboxidovorans</name>
    <dbReference type="NCBI Taxonomy" id="504832"/>
    <lineage>
        <taxon>Bacteria</taxon>
        <taxon>Pseudomonadati</taxon>
        <taxon>Pseudomonadota</taxon>
        <taxon>Alphaproteobacteria</taxon>
        <taxon>Hyphomicrobiales</taxon>
        <taxon>Nitrobacteraceae</taxon>
        <taxon>Afipia</taxon>
    </lineage>
</organism>
<keyword evidence="1" id="KW-1133">Transmembrane helix</keyword>
<dbReference type="HOGENOM" id="CLU_151791_0_0_5"/>
<keyword evidence="3" id="KW-1185">Reference proteome</keyword>
<sequence>MAAFGDAEQPQVVRAMGRIILQLATGFAAVVLIVAGIAGAVLGVELIHGRNGGLVDSYFRYLSAMSAAMGVMFAMAIPHIGTHRERIGTLSFLIFIGGLAHLYTLTLRPAPTVGSLFMLFMELVFVPLIWLGLRGLTHHVE</sequence>
<feature type="transmembrane region" description="Helical" evidence="1">
    <location>
        <begin position="20"/>
        <end position="46"/>
    </location>
</feature>
<evidence type="ECO:0000313" key="3">
    <source>
        <dbReference type="Proteomes" id="UP000007730"/>
    </source>
</evidence>
<feature type="transmembrane region" description="Helical" evidence="1">
    <location>
        <begin position="58"/>
        <end position="77"/>
    </location>
</feature>
<protein>
    <recommendedName>
        <fullName evidence="4">DUF4345 domain-containing protein</fullName>
    </recommendedName>
</protein>
<feature type="transmembrane region" description="Helical" evidence="1">
    <location>
        <begin position="113"/>
        <end position="133"/>
    </location>
</feature>
<gene>
    <name evidence="2" type="ordered locus">OCA5_c28160</name>
</gene>
<dbReference type="InterPro" id="IPR025597">
    <property type="entry name" value="DUF4345"/>
</dbReference>
<dbReference type="Pfam" id="PF14248">
    <property type="entry name" value="DUF4345"/>
    <property type="match status" value="1"/>
</dbReference>
<reference evidence="2 3" key="1">
    <citation type="journal article" date="2011" name="J. Bacteriol.">
        <title>Complete genome sequences of the chemolithoautotrophic Oligotropha carboxidovorans strains OM4 and OM5.</title>
        <authorList>
            <person name="Volland S."/>
            <person name="Rachinger M."/>
            <person name="Strittmatter A."/>
            <person name="Daniel R."/>
            <person name="Gottschalk G."/>
            <person name="Meyer O."/>
        </authorList>
    </citation>
    <scope>NUCLEOTIDE SEQUENCE [LARGE SCALE GENOMIC DNA]</scope>
    <source>
        <strain evidence="3">ATCC 49405 / DSM 1227 / KCTC 32145 / OM5</strain>
    </source>
</reference>
<evidence type="ECO:0000256" key="1">
    <source>
        <dbReference type="SAM" id="Phobius"/>
    </source>
</evidence>
<dbReference type="KEGG" id="oca:OCAR_5151"/>
<proteinExistence type="predicted"/>
<dbReference type="AlphaFoldDB" id="B6JC68"/>
<dbReference type="eggNOG" id="ENOG50332CH">
    <property type="taxonomic scope" value="Bacteria"/>
</dbReference>
<accession>B6JC68</accession>
<dbReference type="PATRIC" id="fig|504832.7.peg.2973"/>
<dbReference type="KEGG" id="ocg:OCA5_c28160"/>
<dbReference type="OrthoDB" id="7619515at2"/>
<name>B6JC68_AFIC5</name>
<evidence type="ECO:0000313" key="2">
    <source>
        <dbReference type="EMBL" id="AEI07508.1"/>
    </source>
</evidence>
<feature type="transmembrane region" description="Helical" evidence="1">
    <location>
        <begin position="89"/>
        <end position="107"/>
    </location>
</feature>
<evidence type="ECO:0008006" key="4">
    <source>
        <dbReference type="Google" id="ProtNLM"/>
    </source>
</evidence>
<dbReference type="EMBL" id="CP002826">
    <property type="protein sequence ID" value="AEI07508.1"/>
    <property type="molecule type" value="Genomic_DNA"/>
</dbReference>
<keyword evidence="1" id="KW-0812">Transmembrane</keyword>
<dbReference type="Proteomes" id="UP000007730">
    <property type="component" value="Chromosome"/>
</dbReference>